<keyword evidence="5" id="KW-0732">Signal</keyword>
<dbReference type="Gene3D" id="3.40.1090.10">
    <property type="entry name" value="Cytosolic phospholipase A2 catalytic domain"/>
    <property type="match status" value="2"/>
</dbReference>
<feature type="domain" description="PNPLA" evidence="6">
    <location>
        <begin position="49"/>
        <end position="241"/>
    </location>
</feature>
<gene>
    <name evidence="7" type="primary">plpD</name>
    <name evidence="7" type="ORF">GCM10009332_17680</name>
</gene>
<dbReference type="InterPro" id="IPR016035">
    <property type="entry name" value="Acyl_Trfase/lysoPLipase"/>
</dbReference>
<dbReference type="Pfam" id="PF07244">
    <property type="entry name" value="POTRA"/>
    <property type="match status" value="1"/>
</dbReference>
<dbReference type="CDD" id="cd07205">
    <property type="entry name" value="Pat_PNPLA6_PNPLA7_NTE1_like"/>
    <property type="match status" value="1"/>
</dbReference>
<sequence>MIRALLFTLFLGFPLSVQAQKDTSSERLAQVYTQSMPGTQANQRPKIGLVLSGGGAKGAAHVGVLQVLEQHRIPVDYIAGTSIGAYVGGMYALGYSATELEAIMLGIDWSQGYSDTIAREALTFRDKQKRDQYNIPIDIGYSEGELKTPSGLLRGQTMSQLLRKSTDLVQQFGHFDELAIPYRAVATDLETSHAVILNNGSIVSAMQASATVPAALQPAQIDGKLLVDGGIANNIPIDVVKGMGADIIIAVDIGSPLVNKDKLNSALAVLDQLSTMLTNASSDRQKLLLTEHDILIRPQIDDLSTTDFSIMPIAFPLGVEAANLHLTRLKDFSLSESEYQAYLQQKQAKSLAWLRQIDRPIVDVVLNNDSKVGESLIRESLDIKPGQVVDTQLLDAAINQLYALDKFERVDAEFVDTQKGRILEVTTKAKSWGPNYFEVGFSWEDDFTLDSAVTLDVAYTLTDLTKTGGEWRSELKMGFEKVLATEFYQPLDLDQLFFVKARYQFEIDNWDYFDEDNNLVFELDKETHSVELGLGVNYTRQGMIEFGVIAEEGAISNDAILATDVDFKSKGAYFRFGFDSLNSINFPTDGRRITIDTYLIKEDFHDFVGYEPEYTWLIEANWKGALSLGNHAFVGKASYATLEKDKLATTHVSELGGFLNLSGYHKDSLAGNHKAFGAFIYQYDLGRSVLGMTDYPLYLGGSIEAGNVWIDRDDIAFNDLIYAGSLYLGTDTDLGPAALGIGASDDGERTFYLFIGKNF</sequence>
<feature type="short sequence motif" description="DGA/G" evidence="4">
    <location>
        <begin position="228"/>
        <end position="230"/>
    </location>
</feature>
<reference evidence="7" key="1">
    <citation type="journal article" date="2014" name="Int. J. Syst. Evol. Microbiol.">
        <title>Complete genome sequence of Corynebacterium casei LMG S-19264T (=DSM 44701T), isolated from a smear-ripened cheese.</title>
        <authorList>
            <consortium name="US DOE Joint Genome Institute (JGI-PGF)"/>
            <person name="Walter F."/>
            <person name="Albersmeier A."/>
            <person name="Kalinowski J."/>
            <person name="Ruckert C."/>
        </authorList>
    </citation>
    <scope>NUCLEOTIDE SEQUENCE</scope>
    <source>
        <strain evidence="7">JCM 30804</strain>
    </source>
</reference>
<dbReference type="GO" id="GO:0016787">
    <property type="term" value="F:hydrolase activity"/>
    <property type="evidence" value="ECO:0007669"/>
    <property type="project" value="UniProtKB-UniRule"/>
</dbReference>
<name>A0A917JRX5_9GAMM</name>
<feature type="chain" id="PRO_5037892863" evidence="5">
    <location>
        <begin position="20"/>
        <end position="759"/>
    </location>
</feature>
<dbReference type="Gene3D" id="3.10.20.310">
    <property type="entry name" value="membrane protein fhac"/>
    <property type="match status" value="1"/>
</dbReference>
<evidence type="ECO:0000313" key="7">
    <source>
        <dbReference type="EMBL" id="GGI80780.1"/>
    </source>
</evidence>
<feature type="active site" description="Proton acceptor" evidence="4">
    <location>
        <position position="228"/>
    </location>
</feature>
<evidence type="ECO:0000256" key="4">
    <source>
        <dbReference type="PROSITE-ProRule" id="PRU01161"/>
    </source>
</evidence>
<dbReference type="PANTHER" id="PTHR14226:SF29">
    <property type="entry name" value="NEUROPATHY TARGET ESTERASE SWS"/>
    <property type="match status" value="1"/>
</dbReference>
<keyword evidence="3 4" id="KW-0443">Lipid metabolism</keyword>
<evidence type="ECO:0000313" key="8">
    <source>
        <dbReference type="Proteomes" id="UP000613743"/>
    </source>
</evidence>
<organism evidence="7 8">
    <name type="scientific">Shewanella gelidii</name>
    <dbReference type="NCBI Taxonomy" id="1642821"/>
    <lineage>
        <taxon>Bacteria</taxon>
        <taxon>Pseudomonadati</taxon>
        <taxon>Pseudomonadota</taxon>
        <taxon>Gammaproteobacteria</taxon>
        <taxon>Alteromonadales</taxon>
        <taxon>Shewanellaceae</taxon>
        <taxon>Shewanella</taxon>
    </lineage>
</organism>
<protein>
    <submittedName>
        <fullName evidence="7">Patatin</fullName>
    </submittedName>
</protein>
<feature type="signal peptide" evidence="5">
    <location>
        <begin position="1"/>
        <end position="19"/>
    </location>
</feature>
<keyword evidence="2 4" id="KW-0442">Lipid degradation</keyword>
<evidence type="ECO:0000256" key="1">
    <source>
        <dbReference type="ARBA" id="ARBA00022801"/>
    </source>
</evidence>
<feature type="short sequence motif" description="GXSXG" evidence="4">
    <location>
        <begin position="80"/>
        <end position="84"/>
    </location>
</feature>
<dbReference type="InterPro" id="IPR050301">
    <property type="entry name" value="NTE"/>
</dbReference>
<dbReference type="Pfam" id="PF01734">
    <property type="entry name" value="Patatin"/>
    <property type="match status" value="1"/>
</dbReference>
<evidence type="ECO:0000256" key="3">
    <source>
        <dbReference type="ARBA" id="ARBA00023098"/>
    </source>
</evidence>
<proteinExistence type="predicted"/>
<dbReference type="InterPro" id="IPR002641">
    <property type="entry name" value="PNPLA_dom"/>
</dbReference>
<feature type="short sequence motif" description="GXGXXG" evidence="4">
    <location>
        <begin position="53"/>
        <end position="58"/>
    </location>
</feature>
<dbReference type="Proteomes" id="UP000613743">
    <property type="component" value="Unassembled WGS sequence"/>
</dbReference>
<accession>A0A917JRX5</accession>
<comment type="caution">
    <text evidence="7">The sequence shown here is derived from an EMBL/GenBank/DDBJ whole genome shotgun (WGS) entry which is preliminary data.</text>
</comment>
<reference evidence="7" key="2">
    <citation type="submission" date="2020-09" db="EMBL/GenBank/DDBJ databases">
        <authorList>
            <person name="Sun Q."/>
            <person name="Ohkuma M."/>
        </authorList>
    </citation>
    <scope>NUCLEOTIDE SEQUENCE</scope>
    <source>
        <strain evidence="7">JCM 30804</strain>
    </source>
</reference>
<feature type="active site" description="Nucleophile" evidence="4">
    <location>
        <position position="82"/>
    </location>
</feature>
<keyword evidence="8" id="KW-1185">Reference proteome</keyword>
<dbReference type="GO" id="GO:0019867">
    <property type="term" value="C:outer membrane"/>
    <property type="evidence" value="ECO:0007669"/>
    <property type="project" value="InterPro"/>
</dbReference>
<dbReference type="SUPFAM" id="SSF52151">
    <property type="entry name" value="FabD/lysophospholipase-like"/>
    <property type="match status" value="1"/>
</dbReference>
<dbReference type="EMBL" id="BMPZ01000003">
    <property type="protein sequence ID" value="GGI80780.1"/>
    <property type="molecule type" value="Genomic_DNA"/>
</dbReference>
<dbReference type="InterPro" id="IPR010827">
    <property type="entry name" value="BamA/TamA_POTRA"/>
</dbReference>
<dbReference type="AlphaFoldDB" id="A0A917JRX5"/>
<dbReference type="PROSITE" id="PS51635">
    <property type="entry name" value="PNPLA"/>
    <property type="match status" value="1"/>
</dbReference>
<evidence type="ECO:0000256" key="5">
    <source>
        <dbReference type="SAM" id="SignalP"/>
    </source>
</evidence>
<keyword evidence="1 4" id="KW-0378">Hydrolase</keyword>
<evidence type="ECO:0000256" key="2">
    <source>
        <dbReference type="ARBA" id="ARBA00022963"/>
    </source>
</evidence>
<dbReference type="PANTHER" id="PTHR14226">
    <property type="entry name" value="NEUROPATHY TARGET ESTERASE/SWISS CHEESE D.MELANOGASTER"/>
    <property type="match status" value="1"/>
</dbReference>
<evidence type="ECO:0000259" key="6">
    <source>
        <dbReference type="PROSITE" id="PS51635"/>
    </source>
</evidence>
<dbReference type="GO" id="GO:0016042">
    <property type="term" value="P:lipid catabolic process"/>
    <property type="evidence" value="ECO:0007669"/>
    <property type="project" value="UniProtKB-UniRule"/>
</dbReference>